<dbReference type="InterPro" id="IPR036388">
    <property type="entry name" value="WH-like_DNA-bd_sf"/>
</dbReference>
<name>A0ABR2YVR0_9CHLO</name>
<dbReference type="InterPro" id="IPR016461">
    <property type="entry name" value="COMT-like"/>
</dbReference>
<evidence type="ECO:0000259" key="4">
    <source>
        <dbReference type="Pfam" id="PF00891"/>
    </source>
</evidence>
<keyword evidence="1" id="KW-0489">Methyltransferase</keyword>
<organism evidence="5 6">
    <name type="scientific">Coccomyxa subellipsoidea</name>
    <dbReference type="NCBI Taxonomy" id="248742"/>
    <lineage>
        <taxon>Eukaryota</taxon>
        <taxon>Viridiplantae</taxon>
        <taxon>Chlorophyta</taxon>
        <taxon>core chlorophytes</taxon>
        <taxon>Trebouxiophyceae</taxon>
        <taxon>Trebouxiophyceae incertae sedis</taxon>
        <taxon>Coccomyxaceae</taxon>
        <taxon>Coccomyxa</taxon>
    </lineage>
</organism>
<dbReference type="PROSITE" id="PS51683">
    <property type="entry name" value="SAM_OMT_II"/>
    <property type="match status" value="1"/>
</dbReference>
<reference evidence="5 6" key="1">
    <citation type="journal article" date="2024" name="Nat. Commun.">
        <title>Phylogenomics reveals the evolutionary origins of lichenization in chlorophyte algae.</title>
        <authorList>
            <person name="Puginier C."/>
            <person name="Libourel C."/>
            <person name="Otte J."/>
            <person name="Skaloud P."/>
            <person name="Haon M."/>
            <person name="Grisel S."/>
            <person name="Petersen M."/>
            <person name="Berrin J.G."/>
            <person name="Delaux P.M."/>
            <person name="Dal Grande F."/>
            <person name="Keller J."/>
        </authorList>
    </citation>
    <scope>NUCLEOTIDE SEQUENCE [LARGE SCALE GENOMIC DNA]</scope>
    <source>
        <strain evidence="5 6">SAG 216-7</strain>
    </source>
</reference>
<feature type="domain" description="O-methyltransferase C-terminal" evidence="4">
    <location>
        <begin position="127"/>
        <end position="360"/>
    </location>
</feature>
<dbReference type="PIRSF" id="PIRSF005739">
    <property type="entry name" value="O-mtase"/>
    <property type="match status" value="1"/>
</dbReference>
<sequence>MVSTNGAVAHNDDDLGAVATVFQAIQGHWLTACLGVLMDLKIPEILANQQSSVEFKKLAKLAGVSDAGLDHFYKVLRVCGQWSLLDETREGRLFSSNSATRQLVRGKDATLGHFVDHQINKPKWDAWKMLPEAVRTGAVPFALAHGGLDMHQYDEVKGNEAFAEDFQQAMTYFTKLSLRGGEASLKDAFDWSSSKSIMDVGGGRGECLSHCMLHAGPGCRGVLMDRPWVLDSVDIKGTFEAKGVENAAQRLSLVSAEVREPFPAAVREAGVDTIVMKHFLSGFSDADSDIILKHCKEVLPPAGKILLLQTLVPEAGDRDHNVCRDGVAPGLFSIEILAMCPGGGWRTLSEWKAMFAKHGYGLEDVKAVGANMSLMCWGLTQH</sequence>
<protein>
    <recommendedName>
        <fullName evidence="4">O-methyltransferase C-terminal domain-containing protein</fullName>
    </recommendedName>
</protein>
<evidence type="ECO:0000313" key="6">
    <source>
        <dbReference type="Proteomes" id="UP001491310"/>
    </source>
</evidence>
<evidence type="ECO:0000313" key="5">
    <source>
        <dbReference type="EMBL" id="KAK9915674.1"/>
    </source>
</evidence>
<gene>
    <name evidence="5" type="ORF">WJX75_002516</name>
</gene>
<proteinExistence type="predicted"/>
<evidence type="ECO:0000256" key="3">
    <source>
        <dbReference type="ARBA" id="ARBA00022691"/>
    </source>
</evidence>
<dbReference type="InterPro" id="IPR001077">
    <property type="entry name" value="COMT_C"/>
</dbReference>
<keyword evidence="3" id="KW-0949">S-adenosyl-L-methionine</keyword>
<accession>A0ABR2YVR0</accession>
<dbReference type="SUPFAM" id="SSF46785">
    <property type="entry name" value="Winged helix' DNA-binding domain"/>
    <property type="match status" value="1"/>
</dbReference>
<dbReference type="Proteomes" id="UP001491310">
    <property type="component" value="Unassembled WGS sequence"/>
</dbReference>
<keyword evidence="6" id="KW-1185">Reference proteome</keyword>
<dbReference type="PANTHER" id="PTHR43712:SF2">
    <property type="entry name" value="O-METHYLTRANSFERASE CICE"/>
    <property type="match status" value="1"/>
</dbReference>
<evidence type="ECO:0000256" key="1">
    <source>
        <dbReference type="ARBA" id="ARBA00022603"/>
    </source>
</evidence>
<dbReference type="InterPro" id="IPR029063">
    <property type="entry name" value="SAM-dependent_MTases_sf"/>
</dbReference>
<keyword evidence="2" id="KW-0808">Transferase</keyword>
<dbReference type="Gene3D" id="1.10.10.10">
    <property type="entry name" value="Winged helix-like DNA-binding domain superfamily/Winged helix DNA-binding domain"/>
    <property type="match status" value="1"/>
</dbReference>
<dbReference type="Pfam" id="PF00891">
    <property type="entry name" value="Methyltransf_2"/>
    <property type="match status" value="1"/>
</dbReference>
<dbReference type="EMBL" id="JALJOT010000004">
    <property type="protein sequence ID" value="KAK9915674.1"/>
    <property type="molecule type" value="Genomic_DNA"/>
</dbReference>
<dbReference type="SUPFAM" id="SSF53335">
    <property type="entry name" value="S-adenosyl-L-methionine-dependent methyltransferases"/>
    <property type="match status" value="1"/>
</dbReference>
<dbReference type="Gene3D" id="3.40.50.150">
    <property type="entry name" value="Vaccinia Virus protein VP39"/>
    <property type="match status" value="1"/>
</dbReference>
<evidence type="ECO:0000256" key="2">
    <source>
        <dbReference type="ARBA" id="ARBA00022679"/>
    </source>
</evidence>
<dbReference type="InterPro" id="IPR036390">
    <property type="entry name" value="WH_DNA-bd_sf"/>
</dbReference>
<comment type="caution">
    <text evidence="5">The sequence shown here is derived from an EMBL/GenBank/DDBJ whole genome shotgun (WGS) entry which is preliminary data.</text>
</comment>
<dbReference type="PANTHER" id="PTHR43712">
    <property type="entry name" value="PUTATIVE (AFU_ORTHOLOGUE AFUA_4G14580)-RELATED"/>
    <property type="match status" value="1"/>
</dbReference>